<gene>
    <name evidence="1" type="ORF">ESP70_003270</name>
</gene>
<evidence type="ECO:0000313" key="2">
    <source>
        <dbReference type="Proteomes" id="UP000380867"/>
    </source>
</evidence>
<dbReference type="OrthoDB" id="3748817at2"/>
<sequence length="148" mass="16126">MDWVWVLIAVLRAASPAPDDQWVTRLSALDEVRAEAFATTDAALLDRVYVRGSRAGEADAATLADYRRRGGQVLGADLRVISCRVLSASSSRARLDVVDQLGPARVVWADGSASELPRDEPSRRVITVVRTSEGWRIAGVSPRPSSRR</sequence>
<accession>A0A5M4FJ60</accession>
<name>A0A5M4FJ60_9ACTN</name>
<dbReference type="RefSeq" id="WP_149687918.1">
    <property type="nucleotide sequence ID" value="NZ_SDPQ02000001.1"/>
</dbReference>
<dbReference type="AlphaFoldDB" id="A0A5M4FJ60"/>
<dbReference type="EMBL" id="SDPQ02000001">
    <property type="protein sequence ID" value="KAA1399793.1"/>
    <property type="molecule type" value="Genomic_DNA"/>
</dbReference>
<proteinExistence type="predicted"/>
<protein>
    <recommendedName>
        <fullName evidence="3">SnoaL-like domain-containing protein</fullName>
    </recommendedName>
</protein>
<evidence type="ECO:0000313" key="1">
    <source>
        <dbReference type="EMBL" id="KAA1399793.1"/>
    </source>
</evidence>
<comment type="caution">
    <text evidence="1">The sequence shown here is derived from an EMBL/GenBank/DDBJ whole genome shotgun (WGS) entry which is preliminary data.</text>
</comment>
<organism evidence="1 2">
    <name type="scientific">Aeromicrobium ginsengisoli</name>
    <dbReference type="NCBI Taxonomy" id="363867"/>
    <lineage>
        <taxon>Bacteria</taxon>
        <taxon>Bacillati</taxon>
        <taxon>Actinomycetota</taxon>
        <taxon>Actinomycetes</taxon>
        <taxon>Propionibacteriales</taxon>
        <taxon>Nocardioidaceae</taxon>
        <taxon>Aeromicrobium</taxon>
    </lineage>
</organism>
<evidence type="ECO:0008006" key="3">
    <source>
        <dbReference type="Google" id="ProtNLM"/>
    </source>
</evidence>
<keyword evidence="2" id="KW-1185">Reference proteome</keyword>
<dbReference type="Proteomes" id="UP000380867">
    <property type="component" value="Unassembled WGS sequence"/>
</dbReference>
<reference evidence="1" key="1">
    <citation type="submission" date="2019-09" db="EMBL/GenBank/DDBJ databases">
        <authorList>
            <person name="Li J."/>
        </authorList>
    </citation>
    <scope>NUCLEOTIDE SEQUENCE [LARGE SCALE GENOMIC DNA]</scope>
    <source>
        <strain evidence="1">JCM 14732</strain>
    </source>
</reference>